<evidence type="ECO:0000256" key="1">
    <source>
        <dbReference type="SAM" id="Phobius"/>
    </source>
</evidence>
<dbReference type="OMA" id="HRFAWRI"/>
<dbReference type="AlphaFoldDB" id="W1PYA1"/>
<protein>
    <submittedName>
        <fullName evidence="2">Uncharacterized protein</fullName>
    </submittedName>
</protein>
<sequence length="128" mass="14330">MFSILLPQLFLESPLSFIKRSIETLSQRPLLVYSIQWTIVLTLTVMAASFLPELAFVFAMSQDSGFLRACEHGAFRVPLDVPHEVVCLPASLFRRSEIDFMVPPVFAAMVVIGSAGFVHAMVIWRDAQ</sequence>
<keyword evidence="3" id="KW-1185">Reference proteome</keyword>
<dbReference type="STRING" id="13333.W1PYA1"/>
<evidence type="ECO:0000313" key="3">
    <source>
        <dbReference type="Proteomes" id="UP000017836"/>
    </source>
</evidence>
<evidence type="ECO:0000313" key="2">
    <source>
        <dbReference type="EMBL" id="ERN12921.1"/>
    </source>
</evidence>
<proteinExistence type="predicted"/>
<accession>W1PYA1</accession>
<dbReference type="Proteomes" id="UP000017836">
    <property type="component" value="Unassembled WGS sequence"/>
</dbReference>
<dbReference type="PANTHER" id="PTHR34658">
    <property type="entry name" value="OS01G0151800 PROTEIN"/>
    <property type="match status" value="1"/>
</dbReference>
<dbReference type="OrthoDB" id="1921102at2759"/>
<dbReference type="eggNOG" id="ENOG502S4CS">
    <property type="taxonomic scope" value="Eukaryota"/>
</dbReference>
<dbReference type="KEGG" id="atr:18441157"/>
<reference evidence="3" key="1">
    <citation type="journal article" date="2013" name="Science">
        <title>The Amborella genome and the evolution of flowering plants.</title>
        <authorList>
            <consortium name="Amborella Genome Project"/>
        </authorList>
    </citation>
    <scope>NUCLEOTIDE SEQUENCE [LARGE SCALE GENOMIC DNA]</scope>
</reference>
<gene>
    <name evidence="2" type="ORF">AMTR_s00050p00206640</name>
</gene>
<dbReference type="Gramene" id="ERN12921">
    <property type="protein sequence ID" value="ERN12921"/>
    <property type="gene ID" value="AMTR_s00050p00206640"/>
</dbReference>
<dbReference type="EMBL" id="KI392596">
    <property type="protein sequence ID" value="ERN12921.1"/>
    <property type="molecule type" value="Genomic_DNA"/>
</dbReference>
<keyword evidence="1" id="KW-0812">Transmembrane</keyword>
<feature type="transmembrane region" description="Helical" evidence="1">
    <location>
        <begin position="101"/>
        <end position="124"/>
    </location>
</feature>
<feature type="transmembrane region" description="Helical" evidence="1">
    <location>
        <begin position="30"/>
        <end position="51"/>
    </location>
</feature>
<dbReference type="PANTHER" id="PTHR34658:SF2">
    <property type="entry name" value="OS01G0151800 PROTEIN"/>
    <property type="match status" value="1"/>
</dbReference>
<dbReference type="HOGENOM" id="CLU_125181_0_0_1"/>
<name>W1PYA1_AMBTC</name>
<keyword evidence="1" id="KW-0472">Membrane</keyword>
<organism evidence="2 3">
    <name type="scientific">Amborella trichopoda</name>
    <dbReference type="NCBI Taxonomy" id="13333"/>
    <lineage>
        <taxon>Eukaryota</taxon>
        <taxon>Viridiplantae</taxon>
        <taxon>Streptophyta</taxon>
        <taxon>Embryophyta</taxon>
        <taxon>Tracheophyta</taxon>
        <taxon>Spermatophyta</taxon>
        <taxon>Magnoliopsida</taxon>
        <taxon>Amborellales</taxon>
        <taxon>Amborellaceae</taxon>
        <taxon>Amborella</taxon>
    </lineage>
</organism>
<keyword evidence="1" id="KW-1133">Transmembrane helix</keyword>